<dbReference type="Proteomes" id="UP000009877">
    <property type="component" value="Unassembled WGS sequence"/>
</dbReference>
<dbReference type="SMART" id="SM00420">
    <property type="entry name" value="HTH_DEOR"/>
    <property type="match status" value="1"/>
</dbReference>
<dbReference type="SUPFAM" id="SSF100950">
    <property type="entry name" value="NagB/RpiA/CoA transferase-like"/>
    <property type="match status" value="1"/>
</dbReference>
<dbReference type="EMBL" id="ANHZ02000023">
    <property type="protein sequence ID" value="EME35731.1"/>
    <property type="molecule type" value="Genomic_DNA"/>
</dbReference>
<evidence type="ECO:0000313" key="9">
    <source>
        <dbReference type="Proteomes" id="UP000009877"/>
    </source>
</evidence>
<dbReference type="Gene3D" id="3.40.50.1360">
    <property type="match status" value="1"/>
</dbReference>
<feature type="domain" description="HTH deoR-type" evidence="7">
    <location>
        <begin position="3"/>
        <end position="58"/>
    </location>
</feature>
<dbReference type="STRING" id="71999.KPaMU14_02290"/>
<organism evidence="8 9">
    <name type="scientific">Kocuria palustris PEL</name>
    <dbReference type="NCBI Taxonomy" id="1236550"/>
    <lineage>
        <taxon>Bacteria</taxon>
        <taxon>Bacillati</taxon>
        <taxon>Actinomycetota</taxon>
        <taxon>Actinomycetes</taxon>
        <taxon>Micrococcales</taxon>
        <taxon>Micrococcaceae</taxon>
        <taxon>Kocuria</taxon>
    </lineage>
</organism>
<gene>
    <name evidence="8" type="ORF">C884_01364</name>
</gene>
<dbReference type="Gene3D" id="1.10.10.10">
    <property type="entry name" value="Winged helix-like DNA-binding domain superfamily/Winged helix DNA-binding domain"/>
    <property type="match status" value="1"/>
</dbReference>
<dbReference type="InterPro" id="IPR018356">
    <property type="entry name" value="Tscrpt_reg_HTH_DeoR_CS"/>
</dbReference>
<dbReference type="GO" id="GO:0003677">
    <property type="term" value="F:DNA binding"/>
    <property type="evidence" value="ECO:0007669"/>
    <property type="project" value="UniProtKB-KW"/>
</dbReference>
<dbReference type="InterPro" id="IPR050313">
    <property type="entry name" value="Carb_Metab_HTH_regulators"/>
</dbReference>
<evidence type="ECO:0000256" key="2">
    <source>
        <dbReference type="ARBA" id="ARBA00022491"/>
    </source>
</evidence>
<evidence type="ECO:0000256" key="4">
    <source>
        <dbReference type="ARBA" id="ARBA00023125"/>
    </source>
</evidence>
<keyword evidence="2" id="KW-0678">Repressor</keyword>
<evidence type="ECO:0000256" key="6">
    <source>
        <dbReference type="ARBA" id="ARBA00024937"/>
    </source>
</evidence>
<evidence type="ECO:0000256" key="1">
    <source>
        <dbReference type="ARBA" id="ARBA00021390"/>
    </source>
</evidence>
<dbReference type="InterPro" id="IPR036388">
    <property type="entry name" value="WH-like_DNA-bd_sf"/>
</dbReference>
<sequence length="262" mass="27566">MFAQERQAEIAELVSASRRVSGADLSRRFDVAMETVRRDLAALEAAGRLRRVHGGAVSLDRPASVEAAIAGREAPKSPAKRRIAAAAVRLLEAEGAVTVVLDAGTTVEAVADELANWRSDDSEQPLQVLTHALHVAGRLADHPDIELDMVGGAVRKLTWAAAGARTAGHYSDHRVDLAILGCSGVSEGFGFSTPHAPEAAVKAAIAGAARRVVVVCDAEKHGHETFSRYAHLSEIDVMITDAEPPSGLARALERAGVEVVIA</sequence>
<keyword evidence="5" id="KW-0804">Transcription</keyword>
<dbReference type="AlphaFoldDB" id="M2X9C6"/>
<evidence type="ECO:0000313" key="8">
    <source>
        <dbReference type="EMBL" id="EME35731.1"/>
    </source>
</evidence>
<accession>M2X9C6</accession>
<comment type="caution">
    <text evidence="8">The sequence shown here is derived from an EMBL/GenBank/DDBJ whole genome shotgun (WGS) entry which is preliminary data.</text>
</comment>
<name>M2X9C6_9MICC</name>
<comment type="function">
    <text evidence="6">Repressor of the lactose catabolism operon. Galactose-6-phosphate is the inducer.</text>
</comment>
<dbReference type="SUPFAM" id="SSF46785">
    <property type="entry name" value="Winged helix' DNA-binding domain"/>
    <property type="match status" value="1"/>
</dbReference>
<dbReference type="InterPro" id="IPR036390">
    <property type="entry name" value="WH_DNA-bd_sf"/>
</dbReference>
<dbReference type="PROSITE" id="PS00894">
    <property type="entry name" value="HTH_DEOR_1"/>
    <property type="match status" value="1"/>
</dbReference>
<dbReference type="PANTHER" id="PTHR30363:SF4">
    <property type="entry name" value="GLYCEROL-3-PHOSPHATE REGULON REPRESSOR"/>
    <property type="match status" value="1"/>
</dbReference>
<keyword evidence="9" id="KW-1185">Reference proteome</keyword>
<protein>
    <recommendedName>
        <fullName evidence="1">Lactose phosphotransferase system repressor</fullName>
    </recommendedName>
</protein>
<dbReference type="SMART" id="SM01134">
    <property type="entry name" value="DeoRC"/>
    <property type="match status" value="1"/>
</dbReference>
<dbReference type="InterPro" id="IPR001034">
    <property type="entry name" value="DeoR_HTH"/>
</dbReference>
<dbReference type="Pfam" id="PF08220">
    <property type="entry name" value="HTH_DeoR"/>
    <property type="match status" value="1"/>
</dbReference>
<dbReference type="PROSITE" id="PS51000">
    <property type="entry name" value="HTH_DEOR_2"/>
    <property type="match status" value="1"/>
</dbReference>
<keyword evidence="3" id="KW-0805">Transcription regulation</keyword>
<dbReference type="RefSeq" id="WP_006215590.1">
    <property type="nucleotide sequence ID" value="NZ_ANHZ02000023.1"/>
</dbReference>
<dbReference type="GO" id="GO:0003700">
    <property type="term" value="F:DNA-binding transcription factor activity"/>
    <property type="evidence" value="ECO:0007669"/>
    <property type="project" value="InterPro"/>
</dbReference>
<dbReference type="InterPro" id="IPR037171">
    <property type="entry name" value="NagB/RpiA_transferase-like"/>
</dbReference>
<evidence type="ECO:0000256" key="3">
    <source>
        <dbReference type="ARBA" id="ARBA00023015"/>
    </source>
</evidence>
<evidence type="ECO:0000259" key="7">
    <source>
        <dbReference type="PROSITE" id="PS51000"/>
    </source>
</evidence>
<proteinExistence type="predicted"/>
<dbReference type="InterPro" id="IPR014036">
    <property type="entry name" value="DeoR-like_C"/>
</dbReference>
<dbReference type="Pfam" id="PF00455">
    <property type="entry name" value="DeoRC"/>
    <property type="match status" value="1"/>
</dbReference>
<dbReference type="PANTHER" id="PTHR30363">
    <property type="entry name" value="HTH-TYPE TRANSCRIPTIONAL REGULATOR SRLR-RELATED"/>
    <property type="match status" value="1"/>
</dbReference>
<evidence type="ECO:0000256" key="5">
    <source>
        <dbReference type="ARBA" id="ARBA00023163"/>
    </source>
</evidence>
<keyword evidence="4" id="KW-0238">DNA-binding</keyword>
<reference evidence="8 9" key="1">
    <citation type="journal article" date="2014" name="Genome Announc.">
        <title>Draft Genome Sequence of Kocuria palustris PEL.</title>
        <authorList>
            <person name="Sharma G."/>
            <person name="Khatri I."/>
            <person name="Subramanian S."/>
        </authorList>
    </citation>
    <scope>NUCLEOTIDE SEQUENCE [LARGE SCALE GENOMIC DNA]</scope>
    <source>
        <strain evidence="8 9">PEL</strain>
    </source>
</reference>
<dbReference type="PRINTS" id="PR00037">
    <property type="entry name" value="HTHLACR"/>
</dbReference>